<reference evidence="2" key="1">
    <citation type="submission" date="2023-06" db="EMBL/GenBank/DDBJ databases">
        <title>Reference genome for the Northern bat (Eptesicus nilssonii), a most northern bat species.</title>
        <authorList>
            <person name="Laine V.N."/>
            <person name="Pulliainen A.T."/>
            <person name="Lilley T.M."/>
        </authorList>
    </citation>
    <scope>NUCLEOTIDE SEQUENCE</scope>
    <source>
        <strain evidence="2">BLF_Eptnil</strain>
        <tissue evidence="2">Kidney</tissue>
    </source>
</reference>
<dbReference type="AlphaFoldDB" id="A0AA40HU14"/>
<dbReference type="Proteomes" id="UP001177744">
    <property type="component" value="Unassembled WGS sequence"/>
</dbReference>
<gene>
    <name evidence="2" type="ORF">QTO34_001875</name>
</gene>
<keyword evidence="3" id="KW-1185">Reference proteome</keyword>
<organism evidence="2 3">
    <name type="scientific">Cnephaeus nilssonii</name>
    <name type="common">Northern bat</name>
    <name type="synonym">Eptesicus nilssonii</name>
    <dbReference type="NCBI Taxonomy" id="3371016"/>
    <lineage>
        <taxon>Eukaryota</taxon>
        <taxon>Metazoa</taxon>
        <taxon>Chordata</taxon>
        <taxon>Craniata</taxon>
        <taxon>Vertebrata</taxon>
        <taxon>Euteleostomi</taxon>
        <taxon>Mammalia</taxon>
        <taxon>Eutheria</taxon>
        <taxon>Laurasiatheria</taxon>
        <taxon>Chiroptera</taxon>
        <taxon>Yangochiroptera</taxon>
        <taxon>Vespertilionidae</taxon>
        <taxon>Cnephaeus</taxon>
    </lineage>
</organism>
<dbReference type="EMBL" id="JAULJE010000011">
    <property type="protein sequence ID" value="KAK1337252.1"/>
    <property type="molecule type" value="Genomic_DNA"/>
</dbReference>
<sequence>MESTSGEDTVKSVEKTMKDLKCYIDFLDQRQGLIGLTPLLKEVLLWIKCYQTSWPITEKAFKLRQPHQPPATHHSDQSVAISTKARQPEPRSPAWHPTLDWCHLLYHPAVVPFSTGPIGVSSTFTAACYHVTDACHVLRQPVVVLGAVQNMDKVYSDGVNIAKATGWLSAGAPGLPKASCTAQRPCAGADSRPAPPLWLLIAGELAGCPPVHQAFRKPPAQPWLSVLLAQSATPATLSPAPCASCWPSRGRSGVMEQTSRFLLVLQLERFPPTAGIRNHTLFQAKSDLSVVQ</sequence>
<evidence type="ECO:0000313" key="3">
    <source>
        <dbReference type="Proteomes" id="UP001177744"/>
    </source>
</evidence>
<protein>
    <submittedName>
        <fullName evidence="2">Uncharacterized protein</fullName>
    </submittedName>
</protein>
<evidence type="ECO:0000313" key="2">
    <source>
        <dbReference type="EMBL" id="KAK1337252.1"/>
    </source>
</evidence>
<evidence type="ECO:0000256" key="1">
    <source>
        <dbReference type="SAM" id="MobiDB-lite"/>
    </source>
</evidence>
<name>A0AA40HU14_CNENI</name>
<accession>A0AA40HU14</accession>
<comment type="caution">
    <text evidence="2">The sequence shown here is derived from an EMBL/GenBank/DDBJ whole genome shotgun (WGS) entry which is preliminary data.</text>
</comment>
<proteinExistence type="predicted"/>
<feature type="region of interest" description="Disordered" evidence="1">
    <location>
        <begin position="65"/>
        <end position="93"/>
    </location>
</feature>